<sequence length="408" mass="42502">MQHVRIFDAVRTPRGKGKASVGALAELSPVELATVPLKALKERSNLDTSAVGDVVLGCVDPVADQGGDIARTAALEAGYDEAVPGVQINRFCASGLEACAIAAGKVASGEVGLAVAGGVEMMSRIPMLSSGMPVLADPGIAIPRKSVPQGISADLIATLRGYSRDDVDALAVESQRRAGRAWEKGRFARSIVPVKDRNGLTMLDRDEAIRPGADMQSLGALNPSFERYAKKMGYDAVAEQKYPEIGALKYVHHAGNSSQIVDGAAAVLLGSEKAGKENGLTPRARILGLASVGSEPTIMLTGPKAACDRALKQAGLGYADIDLWELNEAFASVVLYFQEETGVSPDRMNVNGGAIAMGHPLGATGAMILGTLLDELERADKQFGCATLCAATGQAIAMVIERMEGESA</sequence>
<gene>
    <name evidence="8" type="ORF">ANTHELSMS3_01788</name>
</gene>
<dbReference type="PIRSF" id="PIRSF000429">
    <property type="entry name" value="Ac-CoA_Ac_transf"/>
    <property type="match status" value="1"/>
</dbReference>
<dbReference type="NCBIfam" id="NF006090">
    <property type="entry name" value="PRK08242.1"/>
    <property type="match status" value="1"/>
</dbReference>
<organism evidence="8 9">
    <name type="scientific">Antarctobacter heliothermus</name>
    <dbReference type="NCBI Taxonomy" id="74033"/>
    <lineage>
        <taxon>Bacteria</taxon>
        <taxon>Pseudomonadati</taxon>
        <taxon>Pseudomonadota</taxon>
        <taxon>Alphaproteobacteria</taxon>
        <taxon>Rhodobacterales</taxon>
        <taxon>Roseobacteraceae</taxon>
        <taxon>Antarctobacter</taxon>
    </lineage>
</organism>
<accession>A0A222E2R7</accession>
<dbReference type="KEGG" id="aht:ANTHELSMS3_01788"/>
<dbReference type="Pfam" id="PF02803">
    <property type="entry name" value="Thiolase_C"/>
    <property type="match status" value="1"/>
</dbReference>
<keyword evidence="2 5" id="KW-0808">Transferase</keyword>
<feature type="active site" description="Proton acceptor" evidence="4">
    <location>
        <position position="359"/>
    </location>
</feature>
<dbReference type="AlphaFoldDB" id="A0A222E2R7"/>
<evidence type="ECO:0000259" key="6">
    <source>
        <dbReference type="Pfam" id="PF00108"/>
    </source>
</evidence>
<feature type="domain" description="Thiolase N-terminal" evidence="6">
    <location>
        <begin position="4"/>
        <end position="226"/>
    </location>
</feature>
<dbReference type="RefSeq" id="WP_094034545.1">
    <property type="nucleotide sequence ID" value="NZ_CP022540.1"/>
</dbReference>
<dbReference type="OrthoDB" id="9764638at2"/>
<dbReference type="InterPro" id="IPR020613">
    <property type="entry name" value="Thiolase_CS"/>
</dbReference>
<proteinExistence type="inferred from homology"/>
<dbReference type="PANTHER" id="PTHR43365">
    <property type="entry name" value="BLR7806 PROTEIN"/>
    <property type="match status" value="1"/>
</dbReference>
<dbReference type="EMBL" id="CP022540">
    <property type="protein sequence ID" value="ASP20476.1"/>
    <property type="molecule type" value="Genomic_DNA"/>
</dbReference>
<evidence type="ECO:0000313" key="9">
    <source>
        <dbReference type="Proteomes" id="UP000203589"/>
    </source>
</evidence>
<keyword evidence="3 5" id="KW-0012">Acyltransferase</keyword>
<protein>
    <submittedName>
        <fullName evidence="8">Putative acyltransferase</fullName>
        <ecNumber evidence="8">2.3.1.-</ecNumber>
    </submittedName>
</protein>
<dbReference type="PANTHER" id="PTHR43365:SF1">
    <property type="entry name" value="ACETYL-COA C-ACYLTRANSFERASE"/>
    <property type="match status" value="1"/>
</dbReference>
<evidence type="ECO:0000256" key="2">
    <source>
        <dbReference type="ARBA" id="ARBA00022679"/>
    </source>
</evidence>
<keyword evidence="9" id="KW-1185">Reference proteome</keyword>
<evidence type="ECO:0000313" key="8">
    <source>
        <dbReference type="EMBL" id="ASP20476.1"/>
    </source>
</evidence>
<dbReference type="InterPro" id="IPR002155">
    <property type="entry name" value="Thiolase"/>
</dbReference>
<feature type="domain" description="Thiolase C-terminal" evidence="7">
    <location>
        <begin position="281"/>
        <end position="402"/>
    </location>
</feature>
<evidence type="ECO:0000256" key="4">
    <source>
        <dbReference type="PIRSR" id="PIRSR000429-1"/>
    </source>
</evidence>
<dbReference type="GO" id="GO:0003988">
    <property type="term" value="F:acetyl-CoA C-acyltransferase activity"/>
    <property type="evidence" value="ECO:0007669"/>
    <property type="project" value="UniProtKB-ARBA"/>
</dbReference>
<dbReference type="InterPro" id="IPR020616">
    <property type="entry name" value="Thiolase_N"/>
</dbReference>
<dbReference type="CDD" id="cd00751">
    <property type="entry name" value="thiolase"/>
    <property type="match status" value="1"/>
</dbReference>
<feature type="active site" description="Proton acceptor" evidence="4">
    <location>
        <position position="389"/>
    </location>
</feature>
<dbReference type="NCBIfam" id="TIGR01930">
    <property type="entry name" value="AcCoA-C-Actrans"/>
    <property type="match status" value="1"/>
</dbReference>
<dbReference type="EC" id="2.3.1.-" evidence="8"/>
<name>A0A222E2R7_9RHOB</name>
<reference evidence="8 9" key="1">
    <citation type="submission" date="2017-07" db="EMBL/GenBank/DDBJ databases">
        <title>Genome Sequence of Antarctobacter heliothermus Strain SMS3 Isolated from a culture of the Diatom Skeletonema marinoi.</title>
        <authorList>
            <person name="Topel M."/>
            <person name="Pinder M.I.M."/>
            <person name="Johansson O.N."/>
            <person name="Kourtchenko O."/>
            <person name="Godhe A."/>
            <person name="Clarke A.K."/>
        </authorList>
    </citation>
    <scope>NUCLEOTIDE SEQUENCE [LARGE SCALE GENOMIC DNA]</scope>
    <source>
        <strain evidence="8 9">SMS3</strain>
    </source>
</reference>
<dbReference type="Gene3D" id="3.40.47.10">
    <property type="match status" value="2"/>
</dbReference>
<dbReference type="Proteomes" id="UP000203589">
    <property type="component" value="Chromosome"/>
</dbReference>
<evidence type="ECO:0000259" key="7">
    <source>
        <dbReference type="Pfam" id="PF02803"/>
    </source>
</evidence>
<dbReference type="Pfam" id="PF00108">
    <property type="entry name" value="Thiolase_N"/>
    <property type="match status" value="1"/>
</dbReference>
<dbReference type="SUPFAM" id="SSF53901">
    <property type="entry name" value="Thiolase-like"/>
    <property type="match status" value="2"/>
</dbReference>
<evidence type="ECO:0000256" key="1">
    <source>
        <dbReference type="ARBA" id="ARBA00010982"/>
    </source>
</evidence>
<dbReference type="InterPro" id="IPR020617">
    <property type="entry name" value="Thiolase_C"/>
</dbReference>
<dbReference type="PROSITE" id="PS00737">
    <property type="entry name" value="THIOLASE_2"/>
    <property type="match status" value="1"/>
</dbReference>
<evidence type="ECO:0000256" key="3">
    <source>
        <dbReference type="ARBA" id="ARBA00023315"/>
    </source>
</evidence>
<feature type="active site" description="Acyl-thioester intermediate" evidence="4">
    <location>
        <position position="92"/>
    </location>
</feature>
<comment type="similarity">
    <text evidence="1 5">Belongs to the thiolase-like superfamily. Thiolase family.</text>
</comment>
<dbReference type="InterPro" id="IPR016039">
    <property type="entry name" value="Thiolase-like"/>
</dbReference>
<evidence type="ECO:0000256" key="5">
    <source>
        <dbReference type="RuleBase" id="RU003557"/>
    </source>
</evidence>